<reference evidence="4" key="1">
    <citation type="journal article" date="2014" name="Int. J. Syst. Evol. Microbiol.">
        <title>Complete genome of a new Firmicutes species belonging to the dominant human colonic microbiota ('Ruminococcus bicirculans') reveals two chromosomes and a selective capacity to utilize plant glucans.</title>
        <authorList>
            <consortium name="NISC Comparative Sequencing Program"/>
            <person name="Wegmann U."/>
            <person name="Louis P."/>
            <person name="Goesmann A."/>
            <person name="Henrissat B."/>
            <person name="Duncan S.H."/>
            <person name="Flint H.J."/>
        </authorList>
    </citation>
    <scope>NUCLEOTIDE SEQUENCE</scope>
    <source>
        <strain evidence="4">CGMCC 1.15287</strain>
    </source>
</reference>
<dbReference type="InterPro" id="IPR036388">
    <property type="entry name" value="WH-like_DNA-bd_sf"/>
</dbReference>
<dbReference type="EMBL" id="BMHZ01000001">
    <property type="protein sequence ID" value="GGG97903.1"/>
    <property type="molecule type" value="Genomic_DNA"/>
</dbReference>
<keyword evidence="5" id="KW-0238">DNA-binding</keyword>
<evidence type="ECO:0000313" key="4">
    <source>
        <dbReference type="EMBL" id="GGG97903.1"/>
    </source>
</evidence>
<keyword evidence="7" id="KW-1185">Reference proteome</keyword>
<keyword evidence="2" id="KW-1133">Transmembrane helix</keyword>
<dbReference type="Gene3D" id="1.10.10.10">
    <property type="entry name" value="Winged helix-like DNA-binding domain superfamily/Winged helix DNA-binding domain"/>
    <property type="match status" value="1"/>
</dbReference>
<proteinExistence type="predicted"/>
<reference evidence="5 6" key="3">
    <citation type="submission" date="2020-08" db="EMBL/GenBank/DDBJ databases">
        <title>Genomic Encyclopedia of Type Strains, Phase IV (KMG-IV): sequencing the most valuable type-strain genomes for metagenomic binning, comparative biology and taxonomic classification.</title>
        <authorList>
            <person name="Goeker M."/>
        </authorList>
    </citation>
    <scope>NUCLEOTIDE SEQUENCE [LARGE SCALE GENOMIC DNA]</scope>
    <source>
        <strain evidence="5 6">DSM 100774</strain>
    </source>
</reference>
<dbReference type="EMBL" id="JACIEF010000002">
    <property type="protein sequence ID" value="MBB4107660.1"/>
    <property type="molecule type" value="Genomic_DNA"/>
</dbReference>
<evidence type="ECO:0000313" key="7">
    <source>
        <dbReference type="Proteomes" id="UP000642938"/>
    </source>
</evidence>
<feature type="coiled-coil region" evidence="1">
    <location>
        <begin position="446"/>
        <end position="488"/>
    </location>
</feature>
<evidence type="ECO:0000256" key="1">
    <source>
        <dbReference type="SAM" id="Coils"/>
    </source>
</evidence>
<dbReference type="Proteomes" id="UP000642938">
    <property type="component" value="Unassembled WGS sequence"/>
</dbReference>
<keyword evidence="1" id="KW-0175">Coiled coil</keyword>
<dbReference type="InterPro" id="IPR000792">
    <property type="entry name" value="Tscrpt_reg_LuxR_C"/>
</dbReference>
<dbReference type="Gene3D" id="1.25.40.10">
    <property type="entry name" value="Tetratricopeptide repeat domain"/>
    <property type="match status" value="2"/>
</dbReference>
<dbReference type="InterPro" id="IPR016032">
    <property type="entry name" value="Sig_transdc_resp-reg_C-effctor"/>
</dbReference>
<protein>
    <submittedName>
        <fullName evidence="5">DNA-binding CsgD family transcriptional regulator</fullName>
    </submittedName>
</protein>
<accession>A0A7W6KBJ3</accession>
<evidence type="ECO:0000259" key="3">
    <source>
        <dbReference type="PROSITE" id="PS00622"/>
    </source>
</evidence>
<dbReference type="SUPFAM" id="SSF46894">
    <property type="entry name" value="C-terminal effector domain of the bipartite response regulators"/>
    <property type="match status" value="1"/>
</dbReference>
<dbReference type="RefSeq" id="WP_183762029.1">
    <property type="nucleotide sequence ID" value="NZ_BMHZ01000001.1"/>
</dbReference>
<keyword evidence="2" id="KW-0812">Transmembrane</keyword>
<dbReference type="GO" id="GO:0003677">
    <property type="term" value="F:DNA binding"/>
    <property type="evidence" value="ECO:0007669"/>
    <property type="project" value="UniProtKB-KW"/>
</dbReference>
<feature type="domain" description="HTH luxR-type" evidence="3">
    <location>
        <begin position="576"/>
        <end position="603"/>
    </location>
</feature>
<comment type="caution">
    <text evidence="5">The sequence shown here is derived from an EMBL/GenBank/DDBJ whole genome shotgun (WGS) entry which is preliminary data.</text>
</comment>
<feature type="transmembrane region" description="Helical" evidence="2">
    <location>
        <begin position="416"/>
        <end position="436"/>
    </location>
</feature>
<dbReference type="GO" id="GO:0006355">
    <property type="term" value="P:regulation of DNA-templated transcription"/>
    <property type="evidence" value="ECO:0007669"/>
    <property type="project" value="InterPro"/>
</dbReference>
<organism evidence="5 6">
    <name type="scientific">Pedobacter zeae</name>
    <dbReference type="NCBI Taxonomy" id="1737356"/>
    <lineage>
        <taxon>Bacteria</taxon>
        <taxon>Pseudomonadati</taxon>
        <taxon>Bacteroidota</taxon>
        <taxon>Sphingobacteriia</taxon>
        <taxon>Sphingobacteriales</taxon>
        <taxon>Sphingobacteriaceae</taxon>
        <taxon>Pedobacter</taxon>
    </lineage>
</organism>
<dbReference type="AlphaFoldDB" id="A0A7W6KBJ3"/>
<dbReference type="SMART" id="SM00421">
    <property type="entry name" value="HTH_LUXR"/>
    <property type="match status" value="1"/>
</dbReference>
<dbReference type="SUPFAM" id="SSF48452">
    <property type="entry name" value="TPR-like"/>
    <property type="match status" value="2"/>
</dbReference>
<evidence type="ECO:0000313" key="5">
    <source>
        <dbReference type="EMBL" id="MBB4107660.1"/>
    </source>
</evidence>
<keyword evidence="2" id="KW-0472">Membrane</keyword>
<evidence type="ECO:0000313" key="6">
    <source>
        <dbReference type="Proteomes" id="UP000532273"/>
    </source>
</evidence>
<gene>
    <name evidence="4" type="ORF">GCM10007422_09900</name>
    <name evidence="5" type="ORF">GGQ60_001641</name>
</gene>
<dbReference type="Proteomes" id="UP000532273">
    <property type="component" value="Unassembled WGS sequence"/>
</dbReference>
<reference evidence="4" key="4">
    <citation type="submission" date="2024-05" db="EMBL/GenBank/DDBJ databases">
        <authorList>
            <person name="Sun Q."/>
            <person name="Zhou Y."/>
        </authorList>
    </citation>
    <scope>NUCLEOTIDE SEQUENCE</scope>
    <source>
        <strain evidence="4">CGMCC 1.15287</strain>
    </source>
</reference>
<dbReference type="PROSITE" id="PS00622">
    <property type="entry name" value="HTH_LUXR_1"/>
    <property type="match status" value="1"/>
</dbReference>
<name>A0A7W6KBJ3_9SPHI</name>
<dbReference type="InterPro" id="IPR011990">
    <property type="entry name" value="TPR-like_helical_dom_sf"/>
</dbReference>
<evidence type="ECO:0000256" key="2">
    <source>
        <dbReference type="SAM" id="Phobius"/>
    </source>
</evidence>
<sequence>MQLPLKNLVSLTVCLFFFLKSAEAQKIYTDSLNRLLVQKGTSQEQRVTLLCKLAKANFEKKLPLSFQLADQALQVSAGLKDGKSKAMVYATLVHLYVWKKDMKKAYQSLDSAMYYARKTKDRVTLGFVWFRNGWLDLVNDENDKSIAKMFKALDFFKGENAYEYESTIYHYLASFYGYGNNPSKQQQYADLCYLTAVKSQQADALNNAYFTIGQTFFDRFKLDTTKRNLLDSTLKVYKKSLWFSKKQEGRLLVYSNTAAVALNTANTYFQYFPASYRDSAEKYVDEAIEIATKTNLQEILLNCYGLKSEYYLRDGNYVQAEKILLAGLSKIEDGVVKMPLTKSRIFQALANIAEKKGDKAAALNYFKEYVANYKKAFDEEKINNTVRIEAQYQSEKKEQEIAYLHQQSAYTKKLNVFYIISGLTGIVALLFLLISYNYKLKASVRKQELIDQQKDAAELKAQLKEAEALQLKAEQALLKERQERLEKEVLAGNLQIEEKNELLELISDKVNNESHLSLDEQIKRIVNQQKRMDKEFEEYKVDFVDANPAFFERLQEKANQTLTRLDLKYCSYMLMGLTNKEVSIRLGIEPKSVRMSRYRIKQKLGLGKEDDLNLFLQKLGQNIS</sequence>
<reference evidence="7" key="2">
    <citation type="journal article" date="2019" name="Int. J. Syst. Evol. Microbiol.">
        <title>The Global Catalogue of Microorganisms (GCM) 10K type strain sequencing project: providing services to taxonomists for standard genome sequencing and annotation.</title>
        <authorList>
            <consortium name="The Broad Institute Genomics Platform"/>
            <consortium name="The Broad Institute Genome Sequencing Center for Infectious Disease"/>
            <person name="Wu L."/>
            <person name="Ma J."/>
        </authorList>
    </citation>
    <scope>NUCLEOTIDE SEQUENCE [LARGE SCALE GENOMIC DNA]</scope>
    <source>
        <strain evidence="7">CGMCC 1.15287</strain>
    </source>
</reference>
<dbReference type="Pfam" id="PF00196">
    <property type="entry name" value="GerE"/>
    <property type="match status" value="1"/>
</dbReference>